<feature type="compositionally biased region" description="Polar residues" evidence="1">
    <location>
        <begin position="348"/>
        <end position="365"/>
    </location>
</feature>
<dbReference type="Proteomes" id="UP000283634">
    <property type="component" value="Unassembled WGS sequence"/>
</dbReference>
<protein>
    <submittedName>
        <fullName evidence="2">Uncharacterized protein</fullName>
    </submittedName>
</protein>
<reference evidence="2 3" key="1">
    <citation type="journal article" date="2018" name="BMC Genomics">
        <title>Genomic comparison of Trypanosoma conorhini and Trypanosoma rangeli to Trypanosoma cruzi strains of high and low virulence.</title>
        <authorList>
            <person name="Bradwell K.R."/>
            <person name="Koparde V.N."/>
            <person name="Matveyev A.V."/>
            <person name="Serrano M.G."/>
            <person name="Alves J.M."/>
            <person name="Parikh H."/>
            <person name="Huang B."/>
            <person name="Lee V."/>
            <person name="Espinosa-Alvarez O."/>
            <person name="Ortiz P.A."/>
            <person name="Costa-Martins A.G."/>
            <person name="Teixeira M.M."/>
            <person name="Buck G.A."/>
        </authorList>
    </citation>
    <scope>NUCLEOTIDE SEQUENCE [LARGE SCALE GENOMIC DNA]</scope>
    <source>
        <strain evidence="2 3">AM80</strain>
    </source>
</reference>
<sequence>MDIQYIARENKRNPVLRQEFFAALLPVFAGNHDKVAQLHDDYCEGKYVPNITLAIEAFIAFLCNVTKHADVYSGISYFDMGDPNGPQAGQYTSLKLLDPLDDPFVFDNVRAERIETVERFRQHDIQVGPVRAPATGFIAANSKSLNYFTHRPEEVVYVSTDADQGLFRSLKKSAHYKAIAANPAMQFLLHAHNGAGVVATFNRFFYRTMPMLAFYQKLLKHYTENVHSLRQTAQNSVRGLARVLENERSAAIEEFRRNSERYWRNVLEGRSVEQAMGGNGGGAGGGGGGGERSGNGATSAMTSATPSSQGAIAGDVARALGGGRADDQKRGTQTQQQQQKTDRDTGSGVRTTFSPRQGGSRSMTDLLSKLNKPKGSSSSGTAKGPTRQGPAKPPASGSRGAKP</sequence>
<dbReference type="RefSeq" id="XP_029236195.1">
    <property type="nucleotide sequence ID" value="XM_029383970.1"/>
</dbReference>
<comment type="caution">
    <text evidence="2">The sequence shown here is derived from an EMBL/GenBank/DDBJ whole genome shotgun (WGS) entry which is preliminary data.</text>
</comment>
<gene>
    <name evidence="2" type="ORF">TraAM80_07163</name>
</gene>
<feature type="region of interest" description="Disordered" evidence="1">
    <location>
        <begin position="273"/>
        <end position="403"/>
    </location>
</feature>
<evidence type="ECO:0000313" key="2">
    <source>
        <dbReference type="EMBL" id="RNF01194.1"/>
    </source>
</evidence>
<evidence type="ECO:0000256" key="1">
    <source>
        <dbReference type="SAM" id="MobiDB-lite"/>
    </source>
</evidence>
<dbReference type="AlphaFoldDB" id="A0A3R7REQ2"/>
<organism evidence="2 3">
    <name type="scientific">Trypanosoma rangeli</name>
    <dbReference type="NCBI Taxonomy" id="5698"/>
    <lineage>
        <taxon>Eukaryota</taxon>
        <taxon>Discoba</taxon>
        <taxon>Euglenozoa</taxon>
        <taxon>Kinetoplastea</taxon>
        <taxon>Metakinetoplastina</taxon>
        <taxon>Trypanosomatida</taxon>
        <taxon>Trypanosomatidae</taxon>
        <taxon>Trypanosoma</taxon>
        <taxon>Herpetosoma</taxon>
    </lineage>
</organism>
<dbReference type="EMBL" id="MKGL01000287">
    <property type="protein sequence ID" value="RNF01194.1"/>
    <property type="molecule type" value="Genomic_DNA"/>
</dbReference>
<name>A0A3R7REQ2_TRYRA</name>
<dbReference type="OrthoDB" id="10267574at2759"/>
<dbReference type="GeneID" id="40331096"/>
<keyword evidence="3" id="KW-1185">Reference proteome</keyword>
<proteinExistence type="predicted"/>
<feature type="compositionally biased region" description="Gly residues" evidence="1">
    <location>
        <begin position="277"/>
        <end position="293"/>
    </location>
</feature>
<accession>A0A3R7REQ2</accession>
<feature type="compositionally biased region" description="Low complexity" evidence="1">
    <location>
        <begin position="294"/>
        <end position="308"/>
    </location>
</feature>
<evidence type="ECO:0000313" key="3">
    <source>
        <dbReference type="Proteomes" id="UP000283634"/>
    </source>
</evidence>